<comment type="caution">
    <text evidence="3">The sequence shown here is derived from an EMBL/GenBank/DDBJ whole genome shotgun (WGS) entry which is preliminary data.</text>
</comment>
<dbReference type="SUPFAM" id="SSF82861">
    <property type="entry name" value="Mechanosensitive channel protein MscS (YggB), transmembrane region"/>
    <property type="match status" value="1"/>
</dbReference>
<dbReference type="InterPro" id="IPR049142">
    <property type="entry name" value="MS_channel_1st"/>
</dbReference>
<reference evidence="3" key="1">
    <citation type="journal article" date="2014" name="Front. Microbiol.">
        <title>High frequency of phylogenetically diverse reductive dehalogenase-homologous genes in deep subseafloor sedimentary metagenomes.</title>
        <authorList>
            <person name="Kawai M."/>
            <person name="Futagami T."/>
            <person name="Toyoda A."/>
            <person name="Takaki Y."/>
            <person name="Nishi S."/>
            <person name="Hori S."/>
            <person name="Arai W."/>
            <person name="Tsubouchi T."/>
            <person name="Morono Y."/>
            <person name="Uchiyama I."/>
            <person name="Ito T."/>
            <person name="Fujiyama A."/>
            <person name="Inagaki F."/>
            <person name="Takami H."/>
        </authorList>
    </citation>
    <scope>NUCLEOTIDE SEQUENCE</scope>
    <source>
        <strain evidence="3">Expedition CK06-06</strain>
    </source>
</reference>
<dbReference type="InterPro" id="IPR011014">
    <property type="entry name" value="MscS_channel_TM-2"/>
</dbReference>
<accession>X0Y5K5</accession>
<dbReference type="Pfam" id="PF21088">
    <property type="entry name" value="MS_channel_1st"/>
    <property type="match status" value="1"/>
</dbReference>
<dbReference type="PANTHER" id="PTHR30221">
    <property type="entry name" value="SMALL-CONDUCTANCE MECHANOSENSITIVE CHANNEL"/>
    <property type="match status" value="1"/>
</dbReference>
<keyword evidence="1" id="KW-0472">Membrane</keyword>
<evidence type="ECO:0000256" key="1">
    <source>
        <dbReference type="SAM" id="Phobius"/>
    </source>
</evidence>
<dbReference type="GO" id="GO:0008381">
    <property type="term" value="F:mechanosensitive monoatomic ion channel activity"/>
    <property type="evidence" value="ECO:0007669"/>
    <property type="project" value="InterPro"/>
</dbReference>
<dbReference type="AlphaFoldDB" id="X0Y5K5"/>
<evidence type="ECO:0000259" key="2">
    <source>
        <dbReference type="Pfam" id="PF21088"/>
    </source>
</evidence>
<sequence>IYLVAILIILDRLNVEITPLIASLGLGGVAIALALQSTLSNLFAGLHIISDRPIN</sequence>
<protein>
    <recommendedName>
        <fullName evidence="2">Mechanosensitive ion channel transmembrane helices 2/3 domain-containing protein</fullName>
    </recommendedName>
</protein>
<dbReference type="GO" id="GO:0016020">
    <property type="term" value="C:membrane"/>
    <property type="evidence" value="ECO:0007669"/>
    <property type="project" value="InterPro"/>
</dbReference>
<feature type="non-terminal residue" evidence="3">
    <location>
        <position position="1"/>
    </location>
</feature>
<dbReference type="InterPro" id="IPR045275">
    <property type="entry name" value="MscS_archaea/bacteria_type"/>
</dbReference>
<feature type="domain" description="Mechanosensitive ion channel transmembrane helices 2/3" evidence="2">
    <location>
        <begin position="1"/>
        <end position="36"/>
    </location>
</feature>
<dbReference type="Gene3D" id="1.10.287.1260">
    <property type="match status" value="1"/>
</dbReference>
<dbReference type="PANTHER" id="PTHR30221:SF1">
    <property type="entry name" value="SMALL-CONDUCTANCE MECHANOSENSITIVE CHANNEL"/>
    <property type="match status" value="1"/>
</dbReference>
<keyword evidence="1" id="KW-1133">Transmembrane helix</keyword>
<name>X0Y5K5_9ZZZZ</name>
<evidence type="ECO:0000313" key="3">
    <source>
        <dbReference type="EMBL" id="GAG43948.1"/>
    </source>
</evidence>
<keyword evidence="1" id="KW-0812">Transmembrane</keyword>
<organism evidence="3">
    <name type="scientific">marine sediment metagenome</name>
    <dbReference type="NCBI Taxonomy" id="412755"/>
    <lineage>
        <taxon>unclassified sequences</taxon>
        <taxon>metagenomes</taxon>
        <taxon>ecological metagenomes</taxon>
    </lineage>
</organism>
<feature type="transmembrane region" description="Helical" evidence="1">
    <location>
        <begin position="20"/>
        <end position="49"/>
    </location>
</feature>
<gene>
    <name evidence="3" type="ORF">S01H1_85968</name>
</gene>
<proteinExistence type="predicted"/>
<feature type="non-terminal residue" evidence="3">
    <location>
        <position position="55"/>
    </location>
</feature>
<dbReference type="EMBL" id="BARS01059282">
    <property type="protein sequence ID" value="GAG43948.1"/>
    <property type="molecule type" value="Genomic_DNA"/>
</dbReference>